<evidence type="ECO:0000313" key="2">
    <source>
        <dbReference type="EMBL" id="RUO28464.1"/>
    </source>
</evidence>
<dbReference type="Proteomes" id="UP000287865">
    <property type="component" value="Unassembled WGS sequence"/>
</dbReference>
<dbReference type="EMBL" id="QLMD01000001">
    <property type="protein sequence ID" value="RAK01640.1"/>
    <property type="molecule type" value="Genomic_DNA"/>
</dbReference>
<dbReference type="EMBL" id="PIPK01000001">
    <property type="protein sequence ID" value="RUO28464.1"/>
    <property type="molecule type" value="Genomic_DNA"/>
</dbReference>
<gene>
    <name evidence="1" type="ORF">B0I24_101263</name>
    <name evidence="2" type="ORF">CWE07_01255</name>
</gene>
<organism evidence="1 3">
    <name type="scientific">Aliidiomarina maris</name>
    <dbReference type="NCBI Taxonomy" id="531312"/>
    <lineage>
        <taxon>Bacteria</taxon>
        <taxon>Pseudomonadati</taxon>
        <taxon>Pseudomonadota</taxon>
        <taxon>Gammaproteobacteria</taxon>
        <taxon>Alteromonadales</taxon>
        <taxon>Idiomarinaceae</taxon>
        <taxon>Aliidiomarina</taxon>
    </lineage>
</organism>
<dbReference type="SUPFAM" id="SSF88697">
    <property type="entry name" value="PUA domain-like"/>
    <property type="match status" value="1"/>
</dbReference>
<dbReference type="Gene3D" id="3.10.590.10">
    <property type="entry name" value="ph1033 like domains"/>
    <property type="match status" value="1"/>
</dbReference>
<reference evidence="2 4" key="1">
    <citation type="journal article" date="2018" name="Front. Microbiol.">
        <title>Genome-Based Analysis Reveals the Taxonomy and Diversity of the Family Idiomarinaceae.</title>
        <authorList>
            <person name="Liu Y."/>
            <person name="Lai Q."/>
            <person name="Shao Z."/>
        </authorList>
    </citation>
    <scope>NUCLEOTIDE SEQUENCE [LARGE SCALE GENOMIC DNA]</scope>
    <source>
        <strain evidence="2 4">CF12-14</strain>
    </source>
</reference>
<name>A0A327X3E9_9GAMM</name>
<evidence type="ECO:0000313" key="1">
    <source>
        <dbReference type="EMBL" id="RAK01640.1"/>
    </source>
</evidence>
<evidence type="ECO:0000313" key="3">
    <source>
        <dbReference type="Proteomes" id="UP000249203"/>
    </source>
</evidence>
<dbReference type="OrthoDB" id="7066681at2"/>
<reference evidence="1 3" key="2">
    <citation type="submission" date="2018-06" db="EMBL/GenBank/DDBJ databases">
        <title>Genomic Encyclopedia of Type Strains, Phase III (KMG-III): the genomes of soil and plant-associated and newly described type strains.</title>
        <authorList>
            <person name="Whitman W."/>
        </authorList>
    </citation>
    <scope>NUCLEOTIDE SEQUENCE [LARGE SCALE GENOMIC DNA]</scope>
    <source>
        <strain evidence="1 3">CGMCC 1.15366</strain>
    </source>
</reference>
<keyword evidence="4" id="KW-1185">Reference proteome</keyword>
<dbReference type="RefSeq" id="WP_111568119.1">
    <property type="nucleotide sequence ID" value="NZ_PIPK01000001.1"/>
</dbReference>
<sequence length="168" mass="19085">MRKQPSNSKQHFILMKRDGFDNQGSLISATSGIQALCRAGYWPLWERTRCKSMVKPGDDLLLYSAGDGKDTKHIVGFAKVERIDTWRAEYAKSYPILLDGVPERILILSKQTLFKRPLSMREVIAKMSFAPDNLKKWGVCFMGGMRSIPTKDFDILMKEIVKVQGEAV</sequence>
<dbReference type="Proteomes" id="UP000249203">
    <property type="component" value="Unassembled WGS sequence"/>
</dbReference>
<evidence type="ECO:0000313" key="4">
    <source>
        <dbReference type="Proteomes" id="UP000287865"/>
    </source>
</evidence>
<evidence type="ECO:0008006" key="5">
    <source>
        <dbReference type="Google" id="ProtNLM"/>
    </source>
</evidence>
<proteinExistence type="predicted"/>
<accession>A0A327X3E9</accession>
<protein>
    <recommendedName>
        <fullName evidence="5">EVE domain-containing protein</fullName>
    </recommendedName>
</protein>
<dbReference type="AlphaFoldDB" id="A0A327X3E9"/>
<dbReference type="InterPro" id="IPR015947">
    <property type="entry name" value="PUA-like_sf"/>
</dbReference>
<comment type="caution">
    <text evidence="1">The sequence shown here is derived from an EMBL/GenBank/DDBJ whole genome shotgun (WGS) entry which is preliminary data.</text>
</comment>